<evidence type="ECO:0000256" key="7">
    <source>
        <dbReference type="ARBA" id="ARBA00023180"/>
    </source>
</evidence>
<keyword evidence="5" id="KW-0406">Ion transport</keyword>
<keyword evidence="12" id="KW-1185">Reference proteome</keyword>
<sequence>MLQATASLIAEARAEEQGRLLSSYLGDKTEPVGDGTPKQEYNRRSGYTLTARLRTRVCSDSCLKVVYLSCATLISASFIVECILLHLIIVPYLSESVFEAGACRYISSRSEMKKRCENKCSKERSYFPCLQISVLFTPFRQMITVPGGSFLNTTTIMGSGSASNNLRNRFLSDGSLSSPNEVFWDSSRWRDLTKETTHNLNTSGSRMVYLYDYFSTFAAHKTARCATSPCHRREEDNVVAVEEFKRELWARKEFLCYARPSKQTNPTASPSEISDSSFQSASNVAIKDVSNFSMSDDEETSSEIDDINLQDDERTEVTSKPTGLDPKEIMQREIWERQSHPLNSLLSPPSRDPQDAAAILHRLYSSAMFWHSLCWPGVLFFGSLLLLLFTYLADGCEAWASDKTVIA</sequence>
<dbReference type="EMBL" id="JXXN02001565">
    <property type="protein sequence ID" value="THD24504.1"/>
    <property type="molecule type" value="Genomic_DNA"/>
</dbReference>
<dbReference type="GO" id="GO:0015269">
    <property type="term" value="F:calcium-activated potassium channel activity"/>
    <property type="evidence" value="ECO:0007669"/>
    <property type="project" value="InterPro"/>
</dbReference>
<name>A0A4E0RDY3_FASHE</name>
<protein>
    <submittedName>
        <fullName evidence="11">Uncharacterized protein</fullName>
    </submittedName>
</protein>
<keyword evidence="8" id="KW-0407">Ion channel</keyword>
<evidence type="ECO:0000256" key="1">
    <source>
        <dbReference type="ARBA" id="ARBA00004141"/>
    </source>
</evidence>
<dbReference type="PANTHER" id="PTHR10258:SF8">
    <property type="entry name" value="CALCIUM-ACTIVATED POTASSIUM CHANNEL BK ALPHA SUBUNIT DOMAIN-CONTAINING PROTEIN"/>
    <property type="match status" value="1"/>
</dbReference>
<dbReference type="GO" id="GO:0008076">
    <property type="term" value="C:voltage-gated potassium channel complex"/>
    <property type="evidence" value="ECO:0007669"/>
    <property type="project" value="TreeGrafter"/>
</dbReference>
<evidence type="ECO:0000256" key="4">
    <source>
        <dbReference type="ARBA" id="ARBA00022989"/>
    </source>
</evidence>
<keyword evidence="6 10" id="KW-0472">Membrane</keyword>
<keyword evidence="4 10" id="KW-1133">Transmembrane helix</keyword>
<gene>
    <name evidence="11" type="ORF">D915_004676</name>
</gene>
<feature type="region of interest" description="Disordered" evidence="9">
    <location>
        <begin position="292"/>
        <end position="323"/>
    </location>
</feature>
<reference evidence="11" key="1">
    <citation type="submission" date="2019-03" db="EMBL/GenBank/DDBJ databases">
        <title>Improved annotation for the trematode Fasciola hepatica.</title>
        <authorList>
            <person name="Choi Y.-J."/>
            <person name="Martin J."/>
            <person name="Mitreva M."/>
        </authorList>
    </citation>
    <scope>NUCLEOTIDE SEQUENCE [LARGE SCALE GENOMIC DNA]</scope>
</reference>
<comment type="caution">
    <text evidence="11">The sequence shown here is derived from an EMBL/GenBank/DDBJ whole genome shotgun (WGS) entry which is preliminary data.</text>
</comment>
<dbReference type="InterPro" id="IPR003930">
    <property type="entry name" value="K_chnl_Ca-activ_BK_bsu"/>
</dbReference>
<evidence type="ECO:0000256" key="3">
    <source>
        <dbReference type="ARBA" id="ARBA00022692"/>
    </source>
</evidence>
<evidence type="ECO:0000313" key="12">
    <source>
        <dbReference type="Proteomes" id="UP000230066"/>
    </source>
</evidence>
<dbReference type="AlphaFoldDB" id="A0A4E0RDY3"/>
<dbReference type="GO" id="GO:0005513">
    <property type="term" value="P:detection of calcium ion"/>
    <property type="evidence" value="ECO:0007669"/>
    <property type="project" value="TreeGrafter"/>
</dbReference>
<feature type="compositionally biased region" description="Acidic residues" evidence="9">
    <location>
        <begin position="295"/>
        <end position="310"/>
    </location>
</feature>
<feature type="transmembrane region" description="Helical" evidence="10">
    <location>
        <begin position="369"/>
        <end position="393"/>
    </location>
</feature>
<proteinExistence type="predicted"/>
<evidence type="ECO:0000256" key="2">
    <source>
        <dbReference type="ARBA" id="ARBA00022448"/>
    </source>
</evidence>
<dbReference type="Proteomes" id="UP000230066">
    <property type="component" value="Unassembled WGS sequence"/>
</dbReference>
<dbReference type="PANTHER" id="PTHR10258">
    <property type="entry name" value="CALCIUM-ACTIVATED POTASSIUM CHANNEL SUBUNIT BETA"/>
    <property type="match status" value="1"/>
</dbReference>
<accession>A0A4E0RDY3</accession>
<evidence type="ECO:0000256" key="6">
    <source>
        <dbReference type="ARBA" id="ARBA00023136"/>
    </source>
</evidence>
<evidence type="ECO:0000256" key="9">
    <source>
        <dbReference type="SAM" id="MobiDB-lite"/>
    </source>
</evidence>
<comment type="subcellular location">
    <subcellularLocation>
        <location evidence="1">Membrane</location>
        <topology evidence="1">Multi-pass membrane protein</topology>
    </subcellularLocation>
</comment>
<keyword evidence="7" id="KW-0325">Glycoprotein</keyword>
<dbReference type="GO" id="GO:0015459">
    <property type="term" value="F:potassium channel regulator activity"/>
    <property type="evidence" value="ECO:0007669"/>
    <property type="project" value="TreeGrafter"/>
</dbReference>
<keyword evidence="2" id="KW-0813">Transport</keyword>
<organism evidence="11 12">
    <name type="scientific">Fasciola hepatica</name>
    <name type="common">Liver fluke</name>
    <dbReference type="NCBI Taxonomy" id="6192"/>
    <lineage>
        <taxon>Eukaryota</taxon>
        <taxon>Metazoa</taxon>
        <taxon>Spiralia</taxon>
        <taxon>Lophotrochozoa</taxon>
        <taxon>Platyhelminthes</taxon>
        <taxon>Trematoda</taxon>
        <taxon>Digenea</taxon>
        <taxon>Plagiorchiida</taxon>
        <taxon>Echinostomata</taxon>
        <taxon>Echinostomatoidea</taxon>
        <taxon>Fasciolidae</taxon>
        <taxon>Fasciola</taxon>
    </lineage>
</organism>
<evidence type="ECO:0000256" key="10">
    <source>
        <dbReference type="SAM" id="Phobius"/>
    </source>
</evidence>
<evidence type="ECO:0000313" key="11">
    <source>
        <dbReference type="EMBL" id="THD24504.1"/>
    </source>
</evidence>
<evidence type="ECO:0000256" key="5">
    <source>
        <dbReference type="ARBA" id="ARBA00023065"/>
    </source>
</evidence>
<keyword evidence="3 10" id="KW-0812">Transmembrane</keyword>
<evidence type="ECO:0000256" key="8">
    <source>
        <dbReference type="ARBA" id="ARBA00023303"/>
    </source>
</evidence>